<comment type="subcellular location">
    <subcellularLocation>
        <location evidence="1">Nucleus</location>
    </subcellularLocation>
</comment>
<accession>A0A1E3NI51</accession>
<proteinExistence type="inferred from homology"/>
<dbReference type="RefSeq" id="XP_019016879.1">
    <property type="nucleotide sequence ID" value="XM_019161438.1"/>
</dbReference>
<protein>
    <recommendedName>
        <fullName evidence="3">Transcription initiation factor IIF subunit beta</fullName>
    </recommendedName>
    <alternativeName>
        <fullName evidence="9">TFIIF medium subunit</fullName>
    </alternativeName>
    <alternativeName>
        <fullName evidence="8">TFIIF-beta</fullName>
    </alternativeName>
</protein>
<dbReference type="InterPro" id="IPR040504">
    <property type="entry name" value="TFIIF_beta_N"/>
</dbReference>
<keyword evidence="7" id="KW-0539">Nucleus</keyword>
<keyword evidence="4" id="KW-0805">Transcription regulation</keyword>
<evidence type="ECO:0000313" key="14">
    <source>
        <dbReference type="Proteomes" id="UP000094455"/>
    </source>
</evidence>
<evidence type="ECO:0000256" key="5">
    <source>
        <dbReference type="ARBA" id="ARBA00023125"/>
    </source>
</evidence>
<dbReference type="InterPro" id="IPR036388">
    <property type="entry name" value="WH-like_DNA-bd_sf"/>
</dbReference>
<feature type="compositionally biased region" description="Basic and acidic residues" evidence="10">
    <location>
        <begin position="246"/>
        <end position="263"/>
    </location>
</feature>
<evidence type="ECO:0000259" key="12">
    <source>
        <dbReference type="Pfam" id="PF17683"/>
    </source>
</evidence>
<evidence type="ECO:0000256" key="6">
    <source>
        <dbReference type="ARBA" id="ARBA00023163"/>
    </source>
</evidence>
<dbReference type="Gene3D" id="1.10.10.10">
    <property type="entry name" value="Winged helix-like DNA-binding domain superfamily/Winged helix DNA-binding domain"/>
    <property type="match status" value="1"/>
</dbReference>
<sequence>MSASPDVNAVSSDAKTGSLSGNRNGSAVQAAANSKDKTNGGFSESTNAEESEGRELSEEVAYDQDDLPIPQGIVSVNENQLDQDESLDLNLQNASNKIWLVKLTPQLADIWKSDHFLEGQLLGNIKIPKYSTNDPNNTLSTATAAVPANGSINGKKDGKILLELNDELPEHKNLDKEYELRLIKQVVENEYAFSESQFEQFRQRLMYRTQVVNLPNQPRMKTLNKEALNHEAKWTRKIRNYKKEAQYREMKSRDPNYRSKRNESGMGTTYIEDPEGGDANKNNKRGGRKNAKFEKYDKFRKFVPYAKTIPKKTEMVGKIVQECQVIPTKLLSDNKLRMLEQRRRLNQMVKRKTINYIKSERVGVMHGRTTPNIQTGSTITLSKELAQKKEAAKQDGRAARMDRDVLMNLLFKLFNQYEYWTMKGLREKTNQPEAYLKECLESIAVMERKGPYALKWTLKDEYKKSIDVEKKVKNGSADEEDEDNNKDNEDNDDDELEDVEMEDIAAL</sequence>
<feature type="compositionally biased region" description="Polar residues" evidence="10">
    <location>
        <begin position="1"/>
        <end position="27"/>
    </location>
</feature>
<dbReference type="InterPro" id="IPR040450">
    <property type="entry name" value="TFIIF_beta_HTH"/>
</dbReference>
<evidence type="ECO:0000256" key="8">
    <source>
        <dbReference type="ARBA" id="ARBA00081473"/>
    </source>
</evidence>
<keyword evidence="6" id="KW-0804">Transcription</keyword>
<dbReference type="Pfam" id="PF02270">
    <property type="entry name" value="TFIIF_beta"/>
    <property type="match status" value="1"/>
</dbReference>
<evidence type="ECO:0000259" key="11">
    <source>
        <dbReference type="Pfam" id="PF02270"/>
    </source>
</evidence>
<dbReference type="GO" id="GO:0005674">
    <property type="term" value="C:transcription factor TFIIF complex"/>
    <property type="evidence" value="ECO:0007669"/>
    <property type="project" value="InterPro"/>
</dbReference>
<dbReference type="SUPFAM" id="SSF46785">
    <property type="entry name" value="Winged helix' DNA-binding domain"/>
    <property type="match status" value="1"/>
</dbReference>
<dbReference type="InterPro" id="IPR036390">
    <property type="entry name" value="WH_DNA-bd_sf"/>
</dbReference>
<dbReference type="OrthoDB" id="26094at2759"/>
<dbReference type="InterPro" id="IPR011039">
    <property type="entry name" value="TFIIF_interaction"/>
</dbReference>
<dbReference type="GeneID" id="30178125"/>
<dbReference type="Pfam" id="PF17683">
    <property type="entry name" value="TFIIF_beta_N"/>
    <property type="match status" value="1"/>
</dbReference>
<dbReference type="InterPro" id="IPR003196">
    <property type="entry name" value="TFIIF_beta"/>
</dbReference>
<reference evidence="13 14" key="1">
    <citation type="journal article" date="2016" name="Proc. Natl. Acad. Sci. U.S.A.">
        <title>Comparative genomics of biotechnologically important yeasts.</title>
        <authorList>
            <person name="Riley R."/>
            <person name="Haridas S."/>
            <person name="Wolfe K.H."/>
            <person name="Lopes M.R."/>
            <person name="Hittinger C.T."/>
            <person name="Goeker M."/>
            <person name="Salamov A.A."/>
            <person name="Wisecaver J.H."/>
            <person name="Long T.M."/>
            <person name="Calvey C.H."/>
            <person name="Aerts A.L."/>
            <person name="Barry K.W."/>
            <person name="Choi C."/>
            <person name="Clum A."/>
            <person name="Coughlan A.Y."/>
            <person name="Deshpande S."/>
            <person name="Douglass A.P."/>
            <person name="Hanson S.J."/>
            <person name="Klenk H.-P."/>
            <person name="LaButti K.M."/>
            <person name="Lapidus A."/>
            <person name="Lindquist E.A."/>
            <person name="Lipzen A.M."/>
            <person name="Meier-Kolthoff J.P."/>
            <person name="Ohm R.A."/>
            <person name="Otillar R.P."/>
            <person name="Pangilinan J.L."/>
            <person name="Peng Y."/>
            <person name="Rokas A."/>
            <person name="Rosa C.A."/>
            <person name="Scheuner C."/>
            <person name="Sibirny A.A."/>
            <person name="Slot J.C."/>
            <person name="Stielow J.B."/>
            <person name="Sun H."/>
            <person name="Kurtzman C.P."/>
            <person name="Blackwell M."/>
            <person name="Grigoriev I.V."/>
            <person name="Jeffries T.W."/>
        </authorList>
    </citation>
    <scope>NUCLEOTIDE SEQUENCE [LARGE SCALE GENOMIC DNA]</scope>
    <source>
        <strain evidence="13 14">NRRL Y-2026</strain>
    </source>
</reference>
<evidence type="ECO:0000256" key="7">
    <source>
        <dbReference type="ARBA" id="ARBA00023242"/>
    </source>
</evidence>
<dbReference type="FunFam" id="1.10.10.10:FF:000035">
    <property type="entry name" value="General transcription factor IIF subunit 2"/>
    <property type="match status" value="1"/>
</dbReference>
<dbReference type="GO" id="GO:0003677">
    <property type="term" value="F:DNA binding"/>
    <property type="evidence" value="ECO:0007669"/>
    <property type="project" value="UniProtKB-KW"/>
</dbReference>
<feature type="compositionally biased region" description="Acidic residues" evidence="10">
    <location>
        <begin position="477"/>
        <end position="507"/>
    </location>
</feature>
<evidence type="ECO:0000256" key="10">
    <source>
        <dbReference type="SAM" id="MobiDB-lite"/>
    </source>
</evidence>
<organism evidence="13 14">
    <name type="scientific">Pichia membranifaciens NRRL Y-2026</name>
    <dbReference type="NCBI Taxonomy" id="763406"/>
    <lineage>
        <taxon>Eukaryota</taxon>
        <taxon>Fungi</taxon>
        <taxon>Dikarya</taxon>
        <taxon>Ascomycota</taxon>
        <taxon>Saccharomycotina</taxon>
        <taxon>Pichiomycetes</taxon>
        <taxon>Pichiales</taxon>
        <taxon>Pichiaceae</taxon>
        <taxon>Pichia</taxon>
    </lineage>
</organism>
<dbReference type="CDD" id="cd07980">
    <property type="entry name" value="TFIIF_beta"/>
    <property type="match status" value="1"/>
</dbReference>
<gene>
    <name evidence="13" type="ORF">PICMEDRAFT_17041</name>
</gene>
<comment type="similarity">
    <text evidence="2">Belongs to the TFIIF beta subunit family.</text>
</comment>
<feature type="domain" description="TFIIF beta subunit N-terminal" evidence="12">
    <location>
        <begin position="96"/>
        <end position="328"/>
    </location>
</feature>
<feature type="domain" description="TFIIF beta subunit HTH" evidence="11">
    <location>
        <begin position="399"/>
        <end position="463"/>
    </location>
</feature>
<dbReference type="PANTHER" id="PTHR10445:SF0">
    <property type="entry name" value="GENERAL TRANSCRIPTION FACTOR IIF SUBUNIT 2"/>
    <property type="match status" value="1"/>
</dbReference>
<evidence type="ECO:0000313" key="13">
    <source>
        <dbReference type="EMBL" id="ODQ45766.1"/>
    </source>
</evidence>
<evidence type="ECO:0000256" key="9">
    <source>
        <dbReference type="ARBA" id="ARBA00081863"/>
    </source>
</evidence>
<evidence type="ECO:0000256" key="1">
    <source>
        <dbReference type="ARBA" id="ARBA00004123"/>
    </source>
</evidence>
<dbReference type="SUPFAM" id="SSF50916">
    <property type="entry name" value="Rap30/74 interaction domains"/>
    <property type="match status" value="1"/>
</dbReference>
<dbReference type="STRING" id="763406.A0A1E3NI51"/>
<name>A0A1E3NI51_9ASCO</name>
<dbReference type="GO" id="GO:0006367">
    <property type="term" value="P:transcription initiation at RNA polymerase II promoter"/>
    <property type="evidence" value="ECO:0007669"/>
    <property type="project" value="InterPro"/>
</dbReference>
<feature type="region of interest" description="Disordered" evidence="10">
    <location>
        <begin position="469"/>
        <end position="507"/>
    </location>
</feature>
<evidence type="ECO:0000256" key="3">
    <source>
        <dbReference type="ARBA" id="ARBA00021453"/>
    </source>
</evidence>
<dbReference type="AlphaFoldDB" id="A0A1E3NI51"/>
<dbReference type="EMBL" id="KV454004">
    <property type="protein sequence ID" value="ODQ45766.1"/>
    <property type="molecule type" value="Genomic_DNA"/>
</dbReference>
<dbReference type="Proteomes" id="UP000094455">
    <property type="component" value="Unassembled WGS sequence"/>
</dbReference>
<dbReference type="PANTHER" id="PTHR10445">
    <property type="entry name" value="GENERAL TRANSCRIPTION FACTOR IIF SUBUNIT 2"/>
    <property type="match status" value="1"/>
</dbReference>
<evidence type="ECO:0000256" key="4">
    <source>
        <dbReference type="ARBA" id="ARBA00023015"/>
    </source>
</evidence>
<keyword evidence="5" id="KW-0238">DNA-binding</keyword>
<feature type="region of interest" description="Disordered" evidence="10">
    <location>
        <begin position="1"/>
        <end position="63"/>
    </location>
</feature>
<feature type="region of interest" description="Disordered" evidence="10">
    <location>
        <begin position="246"/>
        <end position="290"/>
    </location>
</feature>
<evidence type="ECO:0000256" key="2">
    <source>
        <dbReference type="ARBA" id="ARBA00009543"/>
    </source>
</evidence>
<keyword evidence="14" id="KW-1185">Reference proteome</keyword>